<evidence type="ECO:0000313" key="3">
    <source>
        <dbReference type="EMBL" id="KAB2414476.1"/>
    </source>
</evidence>
<dbReference type="PANTHER" id="PTHR30046">
    <property type="entry name" value="FLAGELLAR M-RING PROTEIN"/>
    <property type="match status" value="1"/>
</dbReference>
<reference evidence="3 4" key="1">
    <citation type="submission" date="2019-09" db="EMBL/GenBank/DDBJ databases">
        <title>Reversal of blaTEM antimicrobial resistance by CRISPR-Cas9 in clinical E. coli and other Enterobacteriaceae strains.</title>
        <authorList>
            <person name="Tagliaferri T."/>
            <person name="Guimaraes N."/>
            <person name="Pereira M."/>
            <person name="Felicori L."/>
            <person name="Horz H.-P."/>
            <person name="Santos S."/>
            <person name="Mendes T."/>
        </authorList>
    </citation>
    <scope>NUCLEOTIDE SEQUENCE [LARGE SCALE GENOMIC DNA]</scope>
    <source>
        <strain evidence="3 4">E2_blaTEM_MG</strain>
    </source>
</reference>
<dbReference type="Pfam" id="PF08345">
    <property type="entry name" value="YscJ_FliF_C"/>
    <property type="match status" value="1"/>
</dbReference>
<dbReference type="Proteomes" id="UP000476281">
    <property type="component" value="Unassembled WGS sequence"/>
</dbReference>
<accession>A0A6L3X0V0</accession>
<feature type="domain" description="Flagellar M-ring C-terminal" evidence="2">
    <location>
        <begin position="3"/>
        <end position="72"/>
    </location>
</feature>
<dbReference type="InterPro" id="IPR043427">
    <property type="entry name" value="YscJ/FliF"/>
</dbReference>
<organism evidence="3 4">
    <name type="scientific">Enterobacter hormaechei</name>
    <dbReference type="NCBI Taxonomy" id="158836"/>
    <lineage>
        <taxon>Bacteria</taxon>
        <taxon>Pseudomonadati</taxon>
        <taxon>Pseudomonadota</taxon>
        <taxon>Gammaproteobacteria</taxon>
        <taxon>Enterobacterales</taxon>
        <taxon>Enterobacteriaceae</taxon>
        <taxon>Enterobacter</taxon>
        <taxon>Enterobacter cloacae complex</taxon>
    </lineage>
</organism>
<proteinExistence type="predicted"/>
<name>A0A6L3X0V0_9ENTR</name>
<keyword evidence="3" id="KW-0966">Cell projection</keyword>
<keyword evidence="3" id="KW-0282">Flagellum</keyword>
<sequence length="78" mass="8041">AILGPVVGSSNVHAQVTAQIDFSNKEQTEEQYAPNGDASRAVLRSRQINETEQVGGQYPGGVPGALSNQPAPANAAPI</sequence>
<evidence type="ECO:0000259" key="2">
    <source>
        <dbReference type="Pfam" id="PF08345"/>
    </source>
</evidence>
<dbReference type="AlphaFoldDB" id="A0A6L3X0V0"/>
<evidence type="ECO:0000313" key="4">
    <source>
        <dbReference type="Proteomes" id="UP000476281"/>
    </source>
</evidence>
<feature type="non-terminal residue" evidence="3">
    <location>
        <position position="1"/>
    </location>
</feature>
<feature type="region of interest" description="Disordered" evidence="1">
    <location>
        <begin position="50"/>
        <end position="78"/>
    </location>
</feature>
<gene>
    <name evidence="3" type="ORF">F9C29_36865</name>
</gene>
<dbReference type="PANTHER" id="PTHR30046:SF0">
    <property type="entry name" value="FLAGELLAR M-RING PROTEIN"/>
    <property type="match status" value="1"/>
</dbReference>
<protein>
    <submittedName>
        <fullName evidence="3">Flagellar M-ring protein FliF</fullName>
    </submittedName>
</protein>
<dbReference type="EMBL" id="WBSZ01003096">
    <property type="protein sequence ID" value="KAB2414476.1"/>
    <property type="molecule type" value="Genomic_DNA"/>
</dbReference>
<keyword evidence="3" id="KW-0969">Cilium</keyword>
<dbReference type="InterPro" id="IPR013556">
    <property type="entry name" value="Flag_M-ring_C"/>
</dbReference>
<comment type="caution">
    <text evidence="3">The sequence shown here is derived from an EMBL/GenBank/DDBJ whole genome shotgun (WGS) entry which is preliminary data.</text>
</comment>
<evidence type="ECO:0000256" key="1">
    <source>
        <dbReference type="SAM" id="MobiDB-lite"/>
    </source>
</evidence>
<feature type="non-terminal residue" evidence="3">
    <location>
        <position position="78"/>
    </location>
</feature>